<evidence type="ECO:0000256" key="2">
    <source>
        <dbReference type="ARBA" id="ARBA00022670"/>
    </source>
</evidence>
<dbReference type="Pfam" id="PF17820">
    <property type="entry name" value="PDZ_6"/>
    <property type="match status" value="1"/>
</dbReference>
<sequence length="405" mass="42118">MFRATGRVLRGAAVAVVVLLAYGYGMLGGGRGDHGGAVPGAVAAGDAPEDPAQRIAAAARGGMDRRAVEAMLRRLGDRWARYYSAEDYADHQRRLNGRHGGVGLWLAPGGHDGRDGGARVRVAGVRPGSSAARAGVHGGDVVLRVDGASVAGWDVTRVARALRGAPGTRVALTVGHRTGGERRERRLLLYRAEIADPAVTARDLPDRVRSIRVTGFTRGAGRLVRREAARDPHRRDGILLDLRGNPGGLLSEAVETSSAFLAGGPVVTYERTGRPPQRLDVTAPGDAAIPLVVLVDEGTASAAEVVAAALRDRGRAVIVGSRTYGKATVQEPVRLPDGAAVSVTAGRYRTPGGRNLDGVGIAPDVAVSADRPPGAAEQRARAVLRGLLATLPEARSGGVTERDRG</sequence>
<name>A0A7W3LNT4_ACTNM</name>
<dbReference type="InterPro" id="IPR005151">
    <property type="entry name" value="Tail-specific_protease"/>
</dbReference>
<evidence type="ECO:0000259" key="5">
    <source>
        <dbReference type="PROSITE" id="PS50106"/>
    </source>
</evidence>
<dbReference type="Gene3D" id="3.30.750.44">
    <property type="match status" value="1"/>
</dbReference>
<evidence type="ECO:0000256" key="3">
    <source>
        <dbReference type="ARBA" id="ARBA00022801"/>
    </source>
</evidence>
<dbReference type="InterPro" id="IPR036034">
    <property type="entry name" value="PDZ_sf"/>
</dbReference>
<dbReference type="Gene3D" id="3.90.226.10">
    <property type="entry name" value="2-enoyl-CoA Hydratase, Chain A, domain 1"/>
    <property type="match status" value="1"/>
</dbReference>
<dbReference type="GO" id="GO:0007165">
    <property type="term" value="P:signal transduction"/>
    <property type="evidence" value="ECO:0007669"/>
    <property type="project" value="TreeGrafter"/>
</dbReference>
<accession>A0A7W3LNT4</accession>
<dbReference type="PANTHER" id="PTHR32060">
    <property type="entry name" value="TAIL-SPECIFIC PROTEASE"/>
    <property type="match status" value="1"/>
</dbReference>
<dbReference type="Pfam" id="PF03572">
    <property type="entry name" value="Peptidase_S41"/>
    <property type="match status" value="1"/>
</dbReference>
<dbReference type="PANTHER" id="PTHR32060:SF30">
    <property type="entry name" value="CARBOXY-TERMINAL PROCESSING PROTEASE CTPA"/>
    <property type="match status" value="1"/>
</dbReference>
<proteinExistence type="inferred from homology"/>
<evidence type="ECO:0000256" key="4">
    <source>
        <dbReference type="ARBA" id="ARBA00022825"/>
    </source>
</evidence>
<dbReference type="PROSITE" id="PS50106">
    <property type="entry name" value="PDZ"/>
    <property type="match status" value="1"/>
</dbReference>
<feature type="domain" description="PDZ" evidence="5">
    <location>
        <begin position="88"/>
        <end position="167"/>
    </location>
</feature>
<comment type="similarity">
    <text evidence="1">Belongs to the peptidase S41A family.</text>
</comment>
<dbReference type="CDD" id="cd07560">
    <property type="entry name" value="Peptidase_S41_CPP"/>
    <property type="match status" value="1"/>
</dbReference>
<dbReference type="SUPFAM" id="SSF52096">
    <property type="entry name" value="ClpP/crotonase"/>
    <property type="match status" value="1"/>
</dbReference>
<evidence type="ECO:0000256" key="1">
    <source>
        <dbReference type="ARBA" id="ARBA00009179"/>
    </source>
</evidence>
<dbReference type="InterPro" id="IPR004447">
    <property type="entry name" value="Peptidase_S41A"/>
</dbReference>
<dbReference type="Proteomes" id="UP000572680">
    <property type="component" value="Unassembled WGS sequence"/>
</dbReference>
<dbReference type="InterPro" id="IPR001478">
    <property type="entry name" value="PDZ"/>
</dbReference>
<dbReference type="RefSeq" id="WP_182843840.1">
    <property type="nucleotide sequence ID" value="NZ_BAAALP010000029.1"/>
</dbReference>
<dbReference type="SMART" id="SM00245">
    <property type="entry name" value="TSPc"/>
    <property type="match status" value="1"/>
</dbReference>
<keyword evidence="2 6" id="KW-0645">Protease</keyword>
<dbReference type="InterPro" id="IPR029045">
    <property type="entry name" value="ClpP/crotonase-like_dom_sf"/>
</dbReference>
<keyword evidence="7" id="KW-1185">Reference proteome</keyword>
<dbReference type="GO" id="GO:0030288">
    <property type="term" value="C:outer membrane-bounded periplasmic space"/>
    <property type="evidence" value="ECO:0007669"/>
    <property type="project" value="TreeGrafter"/>
</dbReference>
<organism evidence="6 7">
    <name type="scientific">Actinomadura namibiensis</name>
    <dbReference type="NCBI Taxonomy" id="182080"/>
    <lineage>
        <taxon>Bacteria</taxon>
        <taxon>Bacillati</taxon>
        <taxon>Actinomycetota</taxon>
        <taxon>Actinomycetes</taxon>
        <taxon>Streptosporangiales</taxon>
        <taxon>Thermomonosporaceae</taxon>
        <taxon>Actinomadura</taxon>
    </lineage>
</organism>
<gene>
    <name evidence="6" type="ORF">HNR61_003165</name>
</gene>
<dbReference type="SMART" id="SM00228">
    <property type="entry name" value="PDZ"/>
    <property type="match status" value="1"/>
</dbReference>
<comment type="caution">
    <text evidence="6">The sequence shown here is derived from an EMBL/GenBank/DDBJ whole genome shotgun (WGS) entry which is preliminary data.</text>
</comment>
<reference evidence="6 7" key="1">
    <citation type="submission" date="2020-08" db="EMBL/GenBank/DDBJ databases">
        <title>Genomic Encyclopedia of Type Strains, Phase IV (KMG-IV): sequencing the most valuable type-strain genomes for metagenomic binning, comparative biology and taxonomic classification.</title>
        <authorList>
            <person name="Goeker M."/>
        </authorList>
    </citation>
    <scope>NUCLEOTIDE SEQUENCE [LARGE SCALE GENOMIC DNA]</scope>
    <source>
        <strain evidence="6 7">DSM 44197</strain>
    </source>
</reference>
<dbReference type="AlphaFoldDB" id="A0A7W3LNT4"/>
<dbReference type="InterPro" id="IPR041489">
    <property type="entry name" value="PDZ_6"/>
</dbReference>
<dbReference type="Gene3D" id="2.30.42.10">
    <property type="match status" value="1"/>
</dbReference>
<dbReference type="EMBL" id="JACJIA010000003">
    <property type="protein sequence ID" value="MBA8951534.1"/>
    <property type="molecule type" value="Genomic_DNA"/>
</dbReference>
<dbReference type="SUPFAM" id="SSF50156">
    <property type="entry name" value="PDZ domain-like"/>
    <property type="match status" value="1"/>
</dbReference>
<dbReference type="GO" id="GO:0006508">
    <property type="term" value="P:proteolysis"/>
    <property type="evidence" value="ECO:0007669"/>
    <property type="project" value="UniProtKB-KW"/>
</dbReference>
<protein>
    <submittedName>
        <fullName evidence="6">Carboxyl-terminal processing protease</fullName>
        <ecNumber evidence="6">3.4.21.102</ecNumber>
    </submittedName>
</protein>
<dbReference type="EC" id="3.4.21.102" evidence="6"/>
<evidence type="ECO:0000313" key="7">
    <source>
        <dbReference type="Proteomes" id="UP000572680"/>
    </source>
</evidence>
<evidence type="ECO:0000313" key="6">
    <source>
        <dbReference type="EMBL" id="MBA8951534.1"/>
    </source>
</evidence>
<keyword evidence="4" id="KW-0720">Serine protease</keyword>
<keyword evidence="3 6" id="KW-0378">Hydrolase</keyword>
<dbReference type="GO" id="GO:0004252">
    <property type="term" value="F:serine-type endopeptidase activity"/>
    <property type="evidence" value="ECO:0007669"/>
    <property type="project" value="UniProtKB-EC"/>
</dbReference>